<accession>A0A0A5HNH3</accession>
<feature type="domain" description="Thioester" evidence="1">
    <location>
        <begin position="141"/>
        <end position="192"/>
    </location>
</feature>
<protein>
    <recommendedName>
        <fullName evidence="1">Thioester domain-containing protein</fullName>
    </recommendedName>
</protein>
<evidence type="ECO:0000259" key="1">
    <source>
        <dbReference type="Pfam" id="PF20610"/>
    </source>
</evidence>
<comment type="caution">
    <text evidence="2">The sequence shown here is derived from an EMBL/GenBank/DDBJ whole genome shotgun (WGS) entry which is preliminary data.</text>
</comment>
<dbReference type="Gene3D" id="3.10.20.320">
    <property type="entry name" value="Putative peptidoglycan bound protein (lpxtg motif)"/>
    <property type="match status" value="1"/>
</dbReference>
<dbReference type="AlphaFoldDB" id="A0A0A5HNH3"/>
<dbReference type="EMBL" id="AVPG01000025">
    <property type="protein sequence ID" value="KGX85192.1"/>
    <property type="molecule type" value="Genomic_DNA"/>
</dbReference>
<gene>
    <name evidence="2" type="ORF">N784_09860</name>
</gene>
<keyword evidence="3" id="KW-1185">Reference proteome</keyword>
<dbReference type="STRING" id="1385512.N784_09860"/>
<evidence type="ECO:0000313" key="2">
    <source>
        <dbReference type="EMBL" id="KGX85192.1"/>
    </source>
</evidence>
<dbReference type="InterPro" id="IPR046751">
    <property type="entry name" value="TED_2"/>
</dbReference>
<dbReference type="eggNOG" id="COG4932">
    <property type="taxonomic scope" value="Bacteria"/>
</dbReference>
<dbReference type="Proteomes" id="UP000030401">
    <property type="component" value="Unassembled WGS sequence"/>
</dbReference>
<dbReference type="RefSeq" id="WP_052127320.1">
    <property type="nucleotide sequence ID" value="NZ_AVPG01000025.1"/>
</dbReference>
<reference evidence="2 3" key="1">
    <citation type="submission" date="2013-08" db="EMBL/GenBank/DDBJ databases">
        <authorList>
            <person name="Huang J."/>
            <person name="Wang G."/>
        </authorList>
    </citation>
    <scope>NUCLEOTIDE SEQUENCE [LARGE SCALE GENOMIC DNA]</scope>
    <source>
        <strain evidence="2 3">JSM 072002</strain>
    </source>
</reference>
<name>A0A0A5HNH3_9BACI</name>
<dbReference type="Pfam" id="PF20610">
    <property type="entry name" value="TED_2"/>
    <property type="match status" value="1"/>
</dbReference>
<sequence>MVFNSTSRKLKRKFFLVFLALIILFTIPIGLSDRSSSRELENSKFTDGIGFLRTDSDGSVMFEGESLYMEKDGKAVPADFNYLIESDKQNIQLKTKQEIEEDIENSTSKNIFAFLKPEKAYASAPNIVYVGKVSYKGSIVGEFRVNGELAFCLEHHVPTPGTGAKYQTPLTYNNEYIKRALYYGWGGTENIFSNKNQGMVVTSLVLDRIYTGGTTGRNLPGYDALWDKVKNGKTPTTTLKFSDRKLKTYISGNKQISEKTKLIADTRNTVKITVPNKITLKNLTTNKSVTGGTMTVKGGQWIRLEAPLDLDMTYRSGSLRGSMKKFQPMITKPSGGQNLQTLGYMKLVTDPSAKTSFTAEFKKRKRDVTIHYKDKHTGKKLKNSYKTEQLIGSCKTYKSSKSLKKYGKTYDRTGSSSYKVCVKDKDVTKTFKYKLRRNVTVNYLDERTGEKIKNSKSYTVHRGDKYSESHPTIKKGKRTYNYVKRTGNVSKGKVGTKNIEINYHYNLPLVEIGFEKIQIYTAPADEGLPVKVNLSKENIYSGKVDDMKKAKVNVALYQGDTRIGLKEYTAKSLPEKINFKVSKNHLKVNQKNAYTVKFESYSKDDIDVKAKNIGTDGYTSEEKTIKVTAPDMKKISFEGVVMTEREIGEKMKKHYESFQIPVHKLDRMRTGYGFEMPVEIKYENQLGNAVTEYDFNMIVPESIVDKSFLEYSVKRGLATVPLERTKNETTANNKSSNQKFELPHMNVEKISGHLFSDEQVKNDDPRIERDLIDGGREFYIPIWGHVGEYPISVESTKDIGIHEINVVINQNLEVFAHMHAHMDSETIEEDAFLLIPINSDDPKFPANWTEEDKERFFEWDKK</sequence>
<organism evidence="2 3">
    <name type="scientific">Pontibacillus litoralis JSM 072002</name>
    <dbReference type="NCBI Taxonomy" id="1385512"/>
    <lineage>
        <taxon>Bacteria</taxon>
        <taxon>Bacillati</taxon>
        <taxon>Bacillota</taxon>
        <taxon>Bacilli</taxon>
        <taxon>Bacillales</taxon>
        <taxon>Bacillaceae</taxon>
        <taxon>Pontibacillus</taxon>
    </lineage>
</organism>
<proteinExistence type="predicted"/>
<dbReference type="OrthoDB" id="2367507at2"/>
<evidence type="ECO:0000313" key="3">
    <source>
        <dbReference type="Proteomes" id="UP000030401"/>
    </source>
</evidence>